<dbReference type="InterPro" id="IPR001460">
    <property type="entry name" value="PCN-bd_Tpept"/>
</dbReference>
<dbReference type="PANTHER" id="PTHR30627">
    <property type="entry name" value="PEPTIDOGLYCAN D,D-TRANSPEPTIDASE"/>
    <property type="match status" value="1"/>
</dbReference>
<dbReference type="PROSITE" id="PS51257">
    <property type="entry name" value="PROKAR_LIPOPROTEIN"/>
    <property type="match status" value="1"/>
</dbReference>
<evidence type="ECO:0000259" key="8">
    <source>
        <dbReference type="Pfam" id="PF03717"/>
    </source>
</evidence>
<evidence type="ECO:0000256" key="2">
    <source>
        <dbReference type="ARBA" id="ARBA00004752"/>
    </source>
</evidence>
<keyword evidence="5" id="KW-0472">Membrane</keyword>
<evidence type="ECO:0000256" key="3">
    <source>
        <dbReference type="ARBA" id="ARBA00007171"/>
    </source>
</evidence>
<protein>
    <recommendedName>
        <fullName evidence="4">serine-type D-Ala-D-Ala carboxypeptidase</fullName>
        <ecNumber evidence="4">3.4.16.4</ecNumber>
    </recommendedName>
</protein>
<feature type="domain" description="Penicillin-binding protein dimerisation" evidence="8">
    <location>
        <begin position="170"/>
        <end position="322"/>
    </location>
</feature>
<dbReference type="InterPro" id="IPR036138">
    <property type="entry name" value="PBP_dimer_sf"/>
</dbReference>
<comment type="subcellular location">
    <subcellularLocation>
        <location evidence="1">Membrane</location>
    </subcellularLocation>
</comment>
<dbReference type="Proteomes" id="UP001597452">
    <property type="component" value="Unassembled WGS sequence"/>
</dbReference>
<dbReference type="Gene3D" id="3.30.1390.30">
    <property type="entry name" value="Penicillin-binding protein 2a, domain 3"/>
    <property type="match status" value="1"/>
</dbReference>
<comment type="catalytic activity">
    <reaction evidence="6">
        <text>Preferential cleavage: (Ac)2-L-Lys-D-Ala-|-D-Ala. Also transpeptidation of peptidyl-alanyl moieties that are N-acyl substituents of D-alanine.</text>
        <dbReference type="EC" id="3.4.16.4"/>
    </reaction>
</comment>
<comment type="pathway">
    <text evidence="2">Cell wall biogenesis; peptidoglycan biosynthesis.</text>
</comment>
<dbReference type="InterPro" id="IPR007887">
    <property type="entry name" value="MecA_N"/>
</dbReference>
<dbReference type="PANTHER" id="PTHR30627:SF25">
    <property type="entry name" value="PENICILLIN-BINDING PROTEIN 3"/>
    <property type="match status" value="1"/>
</dbReference>
<name>A0ABW5Q6D0_9BACI</name>
<dbReference type="InterPro" id="IPR012338">
    <property type="entry name" value="Beta-lactam/transpept-like"/>
</dbReference>
<evidence type="ECO:0000256" key="5">
    <source>
        <dbReference type="ARBA" id="ARBA00023136"/>
    </source>
</evidence>
<dbReference type="Pfam" id="PF05223">
    <property type="entry name" value="MecA_N"/>
    <property type="match status" value="1"/>
</dbReference>
<feature type="domain" description="NTF2-like N-terminal transpeptidase" evidence="9">
    <location>
        <begin position="27"/>
        <end position="163"/>
    </location>
</feature>
<dbReference type="SUPFAM" id="SSF56519">
    <property type="entry name" value="Penicillin binding protein dimerisation domain"/>
    <property type="match status" value="1"/>
</dbReference>
<dbReference type="Pfam" id="PF03717">
    <property type="entry name" value="PBP_dimer"/>
    <property type="match status" value="1"/>
</dbReference>
<dbReference type="SUPFAM" id="SSF54427">
    <property type="entry name" value="NTF2-like"/>
    <property type="match status" value="1"/>
</dbReference>
<dbReference type="InterPro" id="IPR032710">
    <property type="entry name" value="NTF2-like_dom_sf"/>
</dbReference>
<feature type="domain" description="Penicillin-binding protein transpeptidase" evidence="7">
    <location>
        <begin position="367"/>
        <end position="675"/>
    </location>
</feature>
<evidence type="ECO:0000256" key="1">
    <source>
        <dbReference type="ARBA" id="ARBA00004370"/>
    </source>
</evidence>
<accession>A0ABW5Q6D0</accession>
<evidence type="ECO:0000259" key="9">
    <source>
        <dbReference type="Pfam" id="PF05223"/>
    </source>
</evidence>
<comment type="similarity">
    <text evidence="3">Belongs to the transpeptidase family.</text>
</comment>
<keyword evidence="11" id="KW-1185">Reference proteome</keyword>
<evidence type="ECO:0000256" key="6">
    <source>
        <dbReference type="ARBA" id="ARBA00034000"/>
    </source>
</evidence>
<dbReference type="Gene3D" id="3.40.710.10">
    <property type="entry name" value="DD-peptidase/beta-lactamase superfamily"/>
    <property type="match status" value="1"/>
</dbReference>
<evidence type="ECO:0000256" key="4">
    <source>
        <dbReference type="ARBA" id="ARBA00012448"/>
    </source>
</evidence>
<proteinExistence type="inferred from homology"/>
<sequence>MKKFIFLLGLLLVISACSEKEPEYTNPYDAASDYLNLWQENNFQKMYDELLLQRTTAEFSEEDYVERYQHLYETLEVKNLSLEIIEQQELAQEDLKSLQSFDIPIKISFETIAGTIDYQKDLHVEKVVSEEYAGESNQKLDPESPWHVEWDPSFILPNLEKGDEVRLSTTPAKRGDIVDRNGNFLATQGEVYEIGIVPENFNDSNIPKLAQILDISKESIEEKLNQSWVQPHLLVPIKKLSLDDEDLMTRAIAIDGVGSDYTMDRVYNYGKAVSHLTGYIGSITAEELEEFKDQGYTAQDVIGKRGLEQLYEEKLRGKDGVELKILKPNSSTQTIAKKDPVNGETVKLTIDVKLQKQLYNTLKDEAGTAATINPKTGEVTSLVSFPAFDPNDYVLGFKQSDYEALSNNKLNPTLNRFAASFSPGSVMKPISAAVGLEHGKLNPNETKTITGKSWRKDDSWGNYSVTRVYEQYEKVDLETAMVHSDNIYFAMMATEMGAETFTEGLTRLGFGQEFPFEYPVADSQISNSGDLNREVLLADSAYGQGEVLMNIVHLASLYGGIVNDGTVMKPLLRANEEQEAWIDQMVSQENAKLLQNLLRKVVTEGTAKSINISGNKIAGKTGTAELKTSRDEEGAENGFFVSYDQSNPEMVLAIMVEGVHNHGGSGYVVDLAKQFYKKR</sequence>
<gene>
    <name evidence="10" type="ORF">ACFSW4_00130</name>
</gene>
<dbReference type="Gene3D" id="3.90.1310.10">
    <property type="entry name" value="Penicillin-binding protein 2a (Domain 2)"/>
    <property type="match status" value="1"/>
</dbReference>
<evidence type="ECO:0000313" key="10">
    <source>
        <dbReference type="EMBL" id="MFD2637290.1"/>
    </source>
</evidence>
<organism evidence="10 11">
    <name type="scientific">Piscibacillus salipiscarius</name>
    <dbReference type="NCBI Taxonomy" id="299480"/>
    <lineage>
        <taxon>Bacteria</taxon>
        <taxon>Bacillati</taxon>
        <taxon>Bacillota</taxon>
        <taxon>Bacilli</taxon>
        <taxon>Bacillales</taxon>
        <taxon>Bacillaceae</taxon>
        <taxon>Piscibacillus</taxon>
    </lineage>
</organism>
<dbReference type="SUPFAM" id="SSF56601">
    <property type="entry name" value="beta-lactamase/transpeptidase-like"/>
    <property type="match status" value="1"/>
</dbReference>
<dbReference type="InterPro" id="IPR005311">
    <property type="entry name" value="PBP_dimer"/>
</dbReference>
<evidence type="ECO:0000259" key="7">
    <source>
        <dbReference type="Pfam" id="PF00905"/>
    </source>
</evidence>
<dbReference type="EC" id="3.4.16.4" evidence="4"/>
<dbReference type="InterPro" id="IPR050515">
    <property type="entry name" value="Beta-lactam/transpept"/>
</dbReference>
<dbReference type="Pfam" id="PF00905">
    <property type="entry name" value="Transpeptidase"/>
    <property type="match status" value="1"/>
</dbReference>
<reference evidence="11" key="1">
    <citation type="journal article" date="2019" name="Int. J. Syst. Evol. Microbiol.">
        <title>The Global Catalogue of Microorganisms (GCM) 10K type strain sequencing project: providing services to taxonomists for standard genome sequencing and annotation.</title>
        <authorList>
            <consortium name="The Broad Institute Genomics Platform"/>
            <consortium name="The Broad Institute Genome Sequencing Center for Infectious Disease"/>
            <person name="Wu L."/>
            <person name="Ma J."/>
        </authorList>
    </citation>
    <scope>NUCLEOTIDE SEQUENCE [LARGE SCALE GENOMIC DNA]</scope>
    <source>
        <strain evidence="11">TISTR 1571</strain>
    </source>
</reference>
<dbReference type="RefSeq" id="WP_377326659.1">
    <property type="nucleotide sequence ID" value="NZ_JBHUMZ010000003.1"/>
</dbReference>
<comment type="caution">
    <text evidence="10">The sequence shown here is derived from an EMBL/GenBank/DDBJ whole genome shotgun (WGS) entry which is preliminary data.</text>
</comment>
<evidence type="ECO:0000313" key="11">
    <source>
        <dbReference type="Proteomes" id="UP001597452"/>
    </source>
</evidence>
<dbReference type="Gene3D" id="3.10.450.100">
    <property type="entry name" value="NTF2-like, domain 1"/>
    <property type="match status" value="1"/>
</dbReference>
<dbReference type="EMBL" id="JBHUMZ010000003">
    <property type="protein sequence ID" value="MFD2637290.1"/>
    <property type="molecule type" value="Genomic_DNA"/>
</dbReference>